<keyword evidence="2" id="KW-0472">Membrane</keyword>
<dbReference type="EMBL" id="UINC01035892">
    <property type="protein sequence ID" value="SVB29025.1"/>
    <property type="molecule type" value="Genomic_DNA"/>
</dbReference>
<evidence type="ECO:0000256" key="1">
    <source>
        <dbReference type="SAM" id="MobiDB-lite"/>
    </source>
</evidence>
<feature type="compositionally biased region" description="Basic residues" evidence="1">
    <location>
        <begin position="25"/>
        <end position="37"/>
    </location>
</feature>
<feature type="transmembrane region" description="Helical" evidence="2">
    <location>
        <begin position="52"/>
        <end position="73"/>
    </location>
</feature>
<evidence type="ECO:0000313" key="3">
    <source>
        <dbReference type="EMBL" id="SVB29025.1"/>
    </source>
</evidence>
<accession>A0A382CSD6</accession>
<gene>
    <name evidence="3" type="ORF">METZ01_LOCUS181879</name>
</gene>
<feature type="non-terminal residue" evidence="3">
    <location>
        <position position="91"/>
    </location>
</feature>
<protein>
    <submittedName>
        <fullName evidence="3">Uncharacterized protein</fullName>
    </submittedName>
</protein>
<feature type="compositionally biased region" description="Basic and acidic residues" evidence="1">
    <location>
        <begin position="1"/>
        <end position="12"/>
    </location>
</feature>
<dbReference type="AlphaFoldDB" id="A0A382CSD6"/>
<organism evidence="3">
    <name type="scientific">marine metagenome</name>
    <dbReference type="NCBI Taxonomy" id="408172"/>
    <lineage>
        <taxon>unclassified sequences</taxon>
        <taxon>metagenomes</taxon>
        <taxon>ecological metagenomes</taxon>
    </lineage>
</organism>
<evidence type="ECO:0000256" key="2">
    <source>
        <dbReference type="SAM" id="Phobius"/>
    </source>
</evidence>
<feature type="region of interest" description="Disordered" evidence="1">
    <location>
        <begin position="1"/>
        <end position="42"/>
    </location>
</feature>
<reference evidence="3" key="1">
    <citation type="submission" date="2018-05" db="EMBL/GenBank/DDBJ databases">
        <authorList>
            <person name="Lanie J.A."/>
            <person name="Ng W.-L."/>
            <person name="Kazmierczak K.M."/>
            <person name="Andrzejewski T.M."/>
            <person name="Davidsen T.M."/>
            <person name="Wayne K.J."/>
            <person name="Tettelin H."/>
            <person name="Glass J.I."/>
            <person name="Rusch D."/>
            <person name="Podicherti R."/>
            <person name="Tsui H.-C.T."/>
            <person name="Winkler M.E."/>
        </authorList>
    </citation>
    <scope>NUCLEOTIDE SEQUENCE</scope>
</reference>
<keyword evidence="2" id="KW-0812">Transmembrane</keyword>
<name>A0A382CSD6_9ZZZZ</name>
<keyword evidence="2" id="KW-1133">Transmembrane helix</keyword>
<sequence length="91" mass="10393">MSFLPDQKHDSTIRNPIYNTEPYRQKKRSRWPIHRRSNIGNRTQLSTAPSEYMQGLILLVSVTLLYAGYNLFVKVSSGHVAEKITSTVLAT</sequence>
<proteinExistence type="predicted"/>